<proteinExistence type="predicted"/>
<keyword evidence="1" id="KW-0812">Transmembrane</keyword>
<gene>
    <name evidence="2" type="ORF">H0485_12790</name>
</gene>
<keyword evidence="3" id="KW-1185">Reference proteome</keyword>
<protein>
    <submittedName>
        <fullName evidence="2">Uncharacterized protein</fullName>
    </submittedName>
</protein>
<comment type="caution">
    <text evidence="2">The sequence shown here is derived from an EMBL/GenBank/DDBJ whole genome shotgun (WGS) entry which is preliminary data.</text>
</comment>
<keyword evidence="1" id="KW-1133">Transmembrane helix</keyword>
<sequence length="330" mass="35025">MSDFNTPIVRLVSPAELPVRIPDWPEAVGIAICRAGGRIISLQPYHLQESGTALKRRLVEEAGDSLRGFAVHPGLKGLPAAKLSPAEDLHLLSELEQSLRSMPRLVEEVADFAINFEFAAEEGLSLDGLSDQARRKGEDQPGKASDQLPVGYHAFVKSDTTSEVISGAVLRPVGAQGVDLLLADEKQIPLREIPPEAQVLVREDSLRVAIPLAALLENGRLPRAIRLPAGSLLPPQGDGRPVPALVLRRGGFLFVAPDYSALAHPALTAASATKRRRLPWLAIGIGAGAVALVAAIAATTLLLLAGDNRRAAPLPPVEGLRENLFAPRAG</sequence>
<feature type="transmembrane region" description="Helical" evidence="1">
    <location>
        <begin position="280"/>
        <end position="304"/>
    </location>
</feature>
<reference evidence="2 3" key="1">
    <citation type="submission" date="2020-07" db="EMBL/GenBank/DDBJ databases">
        <title>Pseudogemmobacter sp. nov., isolated from poultry manure in Taiwan.</title>
        <authorList>
            <person name="Lin S.-Y."/>
            <person name="Tang Y.-S."/>
            <person name="Young C.-C."/>
        </authorList>
    </citation>
    <scope>NUCLEOTIDE SEQUENCE [LARGE SCALE GENOMIC DNA]</scope>
    <source>
        <strain evidence="2 3">CC-YST710</strain>
    </source>
</reference>
<dbReference type="Proteomes" id="UP001198571">
    <property type="component" value="Unassembled WGS sequence"/>
</dbReference>
<evidence type="ECO:0000256" key="1">
    <source>
        <dbReference type="SAM" id="Phobius"/>
    </source>
</evidence>
<accession>A0ABS8CN89</accession>
<dbReference type="EMBL" id="JACDXX010000011">
    <property type="protein sequence ID" value="MCB5410872.1"/>
    <property type="molecule type" value="Genomic_DNA"/>
</dbReference>
<keyword evidence="1" id="KW-0472">Membrane</keyword>
<evidence type="ECO:0000313" key="2">
    <source>
        <dbReference type="EMBL" id="MCB5410872.1"/>
    </source>
</evidence>
<evidence type="ECO:0000313" key="3">
    <source>
        <dbReference type="Proteomes" id="UP001198571"/>
    </source>
</evidence>
<organism evidence="2 3">
    <name type="scientific">Pseudogemmobacter faecipullorum</name>
    <dbReference type="NCBI Taxonomy" id="2755041"/>
    <lineage>
        <taxon>Bacteria</taxon>
        <taxon>Pseudomonadati</taxon>
        <taxon>Pseudomonadota</taxon>
        <taxon>Alphaproteobacteria</taxon>
        <taxon>Rhodobacterales</taxon>
        <taxon>Paracoccaceae</taxon>
        <taxon>Pseudogemmobacter</taxon>
    </lineage>
</organism>
<name>A0ABS8CN89_9RHOB</name>
<dbReference type="RefSeq" id="WP_226936151.1">
    <property type="nucleotide sequence ID" value="NZ_JACDXX010000011.1"/>
</dbReference>